<reference evidence="2" key="1">
    <citation type="journal article" date="2022" name="bioRxiv">
        <title>Sequencing and chromosome-scale assembly of the giantPleurodeles waltlgenome.</title>
        <authorList>
            <person name="Brown T."/>
            <person name="Elewa A."/>
            <person name="Iarovenko S."/>
            <person name="Subramanian E."/>
            <person name="Araus A.J."/>
            <person name="Petzold A."/>
            <person name="Susuki M."/>
            <person name="Suzuki K.-i.T."/>
            <person name="Hayashi T."/>
            <person name="Toyoda A."/>
            <person name="Oliveira C."/>
            <person name="Osipova E."/>
            <person name="Leigh N.D."/>
            <person name="Simon A."/>
            <person name="Yun M.H."/>
        </authorList>
    </citation>
    <scope>NUCLEOTIDE SEQUENCE</scope>
    <source>
        <strain evidence="2">20211129_DDA</strain>
        <tissue evidence="2">Liver</tissue>
    </source>
</reference>
<keyword evidence="3" id="KW-1185">Reference proteome</keyword>
<comment type="caution">
    <text evidence="2">The sequence shown here is derived from an EMBL/GenBank/DDBJ whole genome shotgun (WGS) entry which is preliminary data.</text>
</comment>
<dbReference type="AlphaFoldDB" id="A0AAV7T3H2"/>
<evidence type="ECO:0000313" key="3">
    <source>
        <dbReference type="Proteomes" id="UP001066276"/>
    </source>
</evidence>
<proteinExistence type="predicted"/>
<organism evidence="2 3">
    <name type="scientific">Pleurodeles waltl</name>
    <name type="common">Iberian ribbed newt</name>
    <dbReference type="NCBI Taxonomy" id="8319"/>
    <lineage>
        <taxon>Eukaryota</taxon>
        <taxon>Metazoa</taxon>
        <taxon>Chordata</taxon>
        <taxon>Craniata</taxon>
        <taxon>Vertebrata</taxon>
        <taxon>Euteleostomi</taxon>
        <taxon>Amphibia</taxon>
        <taxon>Batrachia</taxon>
        <taxon>Caudata</taxon>
        <taxon>Salamandroidea</taxon>
        <taxon>Salamandridae</taxon>
        <taxon>Pleurodelinae</taxon>
        <taxon>Pleurodeles</taxon>
    </lineage>
</organism>
<name>A0AAV7T3H2_PLEWA</name>
<gene>
    <name evidence="2" type="ORF">NDU88_002831</name>
</gene>
<evidence type="ECO:0000313" key="2">
    <source>
        <dbReference type="EMBL" id="KAJ1170960.1"/>
    </source>
</evidence>
<dbReference type="EMBL" id="JANPWB010000007">
    <property type="protein sequence ID" value="KAJ1170960.1"/>
    <property type="molecule type" value="Genomic_DNA"/>
</dbReference>
<accession>A0AAV7T3H2</accession>
<feature type="region of interest" description="Disordered" evidence="1">
    <location>
        <begin position="1"/>
        <end position="53"/>
    </location>
</feature>
<protein>
    <submittedName>
        <fullName evidence="2">Uncharacterized protein</fullName>
    </submittedName>
</protein>
<evidence type="ECO:0000256" key="1">
    <source>
        <dbReference type="SAM" id="MobiDB-lite"/>
    </source>
</evidence>
<dbReference type="Proteomes" id="UP001066276">
    <property type="component" value="Chromosome 4_1"/>
</dbReference>
<sequence length="253" mass="27560">MVGDRSTPVKVRAPSTHRAEGRARSGAVRPTSRDASRVCDAQPSTSQGAGDGWDEWCDDLLDYDEDLDVQVPYKQSDRIQRETPGAVRGGQVPERSHVLSTSSFPRGEDGLGVFGVTQGGSFGRGVSGGSRASCLQGLKDISYKVDAAVQANVVMEVGAVRRSTGSDNLFYRQEDAVNFVMQQIEKGLAAVTISDFSPLIMFTDALSKQMAVAIKFNPQLNNTWLCQTEYRIFSDPFEEVARPAQMANLLTSW</sequence>